<dbReference type="EMBL" id="GBRH01275996">
    <property type="protein sequence ID" value="JAD21899.1"/>
    <property type="molecule type" value="Transcribed_RNA"/>
</dbReference>
<protein>
    <submittedName>
        <fullName evidence="2">Uncharacterized protein</fullName>
    </submittedName>
</protein>
<reference evidence="2" key="2">
    <citation type="journal article" date="2015" name="Data Brief">
        <title>Shoot transcriptome of the giant reed, Arundo donax.</title>
        <authorList>
            <person name="Barrero R.A."/>
            <person name="Guerrero F.D."/>
            <person name="Moolhuijzen P."/>
            <person name="Goolsby J.A."/>
            <person name="Tidwell J."/>
            <person name="Bellgard S.E."/>
            <person name="Bellgard M.I."/>
        </authorList>
    </citation>
    <scope>NUCLEOTIDE SEQUENCE</scope>
    <source>
        <tissue evidence="2">Shoot tissue taken approximately 20 cm above the soil surface</tissue>
    </source>
</reference>
<accession>A0A0A8Y737</accession>
<name>A0A0A8Y737_ARUDO</name>
<evidence type="ECO:0000313" key="2">
    <source>
        <dbReference type="EMBL" id="JAD21899.1"/>
    </source>
</evidence>
<evidence type="ECO:0000256" key="1">
    <source>
        <dbReference type="SAM" id="MobiDB-lite"/>
    </source>
</evidence>
<proteinExistence type="predicted"/>
<dbReference type="AlphaFoldDB" id="A0A0A8Y737"/>
<organism evidence="2">
    <name type="scientific">Arundo donax</name>
    <name type="common">Giant reed</name>
    <name type="synonym">Donax arundinaceus</name>
    <dbReference type="NCBI Taxonomy" id="35708"/>
    <lineage>
        <taxon>Eukaryota</taxon>
        <taxon>Viridiplantae</taxon>
        <taxon>Streptophyta</taxon>
        <taxon>Embryophyta</taxon>
        <taxon>Tracheophyta</taxon>
        <taxon>Spermatophyta</taxon>
        <taxon>Magnoliopsida</taxon>
        <taxon>Liliopsida</taxon>
        <taxon>Poales</taxon>
        <taxon>Poaceae</taxon>
        <taxon>PACMAD clade</taxon>
        <taxon>Arundinoideae</taxon>
        <taxon>Arundineae</taxon>
        <taxon>Arundo</taxon>
    </lineage>
</organism>
<sequence length="44" mass="5159">MICPLLSNKLHNGKEEKNRNNKIKQGKQFLFQFVCGSRNLRRGI</sequence>
<reference evidence="2" key="1">
    <citation type="submission" date="2014-09" db="EMBL/GenBank/DDBJ databases">
        <authorList>
            <person name="Magalhaes I.L.F."/>
            <person name="Oliveira U."/>
            <person name="Santos F.R."/>
            <person name="Vidigal T.H.D.A."/>
            <person name="Brescovit A.D."/>
            <person name="Santos A.J."/>
        </authorList>
    </citation>
    <scope>NUCLEOTIDE SEQUENCE</scope>
    <source>
        <tissue evidence="2">Shoot tissue taken approximately 20 cm above the soil surface</tissue>
    </source>
</reference>
<feature type="region of interest" description="Disordered" evidence="1">
    <location>
        <begin position="1"/>
        <end position="21"/>
    </location>
</feature>